<keyword evidence="2" id="KW-1185">Reference proteome</keyword>
<reference evidence="2" key="1">
    <citation type="journal article" date="2019" name="Int. J. Syst. Evol. Microbiol.">
        <title>The Global Catalogue of Microorganisms (GCM) 10K type strain sequencing project: providing services to taxonomists for standard genome sequencing and annotation.</title>
        <authorList>
            <consortium name="The Broad Institute Genomics Platform"/>
            <consortium name="The Broad Institute Genome Sequencing Center for Infectious Disease"/>
            <person name="Wu L."/>
            <person name="Ma J."/>
        </authorList>
    </citation>
    <scope>NUCLEOTIDE SEQUENCE [LARGE SCALE GENOMIC DNA]</scope>
    <source>
        <strain evidence="2">KCTC 12861</strain>
    </source>
</reference>
<gene>
    <name evidence="1" type="ORF">GCM10007094_41100</name>
</gene>
<organism evidence="1 2">
    <name type="scientific">Pseudovibrio japonicus</name>
    <dbReference type="NCBI Taxonomy" id="366534"/>
    <lineage>
        <taxon>Bacteria</taxon>
        <taxon>Pseudomonadati</taxon>
        <taxon>Pseudomonadota</taxon>
        <taxon>Alphaproteobacteria</taxon>
        <taxon>Hyphomicrobiales</taxon>
        <taxon>Stappiaceae</taxon>
        <taxon>Pseudovibrio</taxon>
    </lineage>
</organism>
<comment type="caution">
    <text evidence="1">The sequence shown here is derived from an EMBL/GenBank/DDBJ whole genome shotgun (WGS) entry which is preliminary data.</text>
</comment>
<evidence type="ECO:0000313" key="2">
    <source>
        <dbReference type="Proteomes" id="UP000637980"/>
    </source>
</evidence>
<accession>A0ABQ3EMZ6</accession>
<evidence type="ECO:0008006" key="3">
    <source>
        <dbReference type="Google" id="ProtNLM"/>
    </source>
</evidence>
<dbReference type="EMBL" id="BMXE01000010">
    <property type="protein sequence ID" value="GHB47589.1"/>
    <property type="molecule type" value="Genomic_DNA"/>
</dbReference>
<protein>
    <recommendedName>
        <fullName evidence="3">Lipoprotein</fullName>
    </recommendedName>
</protein>
<evidence type="ECO:0000313" key="1">
    <source>
        <dbReference type="EMBL" id="GHB47589.1"/>
    </source>
</evidence>
<proteinExistence type="predicted"/>
<dbReference type="PROSITE" id="PS51257">
    <property type="entry name" value="PROKAR_LIPOPROTEIN"/>
    <property type="match status" value="1"/>
</dbReference>
<sequence>MTNEKSLRFESLGKIEMKLSYWASLFLLALGGCAATIEPIPQPESGYSALRFRQAAQVRDHSINIYIFSAGSTFVNDRKEKDMPVYCGPATINDAQTYTVCLGYKGDDTIIIGPRAGFKEVTRTLPSGTLEEVKVKM</sequence>
<dbReference type="RefSeq" id="WP_189438686.1">
    <property type="nucleotide sequence ID" value="NZ_BMXE01000010.1"/>
</dbReference>
<dbReference type="Proteomes" id="UP000637980">
    <property type="component" value="Unassembled WGS sequence"/>
</dbReference>
<name>A0ABQ3EMZ6_9HYPH</name>